<dbReference type="SUPFAM" id="SSF50486">
    <property type="entry name" value="FMT C-terminal domain-like"/>
    <property type="match status" value="1"/>
</dbReference>
<dbReference type="STRING" id="879305.HMPREF9290_0184"/>
<dbReference type="NCBIfam" id="TIGR00460">
    <property type="entry name" value="fmt"/>
    <property type="match status" value="1"/>
</dbReference>
<dbReference type="InterPro" id="IPR044135">
    <property type="entry name" value="Met-tRNA-FMT_C"/>
</dbReference>
<dbReference type="PANTHER" id="PTHR11138:SF5">
    <property type="entry name" value="METHIONYL-TRNA FORMYLTRANSFERASE, MITOCHONDRIAL"/>
    <property type="match status" value="1"/>
</dbReference>
<dbReference type="InterPro" id="IPR041711">
    <property type="entry name" value="Met-tRNA-FMT_N"/>
</dbReference>
<dbReference type="InterPro" id="IPR005793">
    <property type="entry name" value="Formyl_trans_C"/>
</dbReference>
<dbReference type="CDD" id="cd08646">
    <property type="entry name" value="FMT_core_Met-tRNA-FMT_N"/>
    <property type="match status" value="1"/>
</dbReference>
<keyword evidence="4 5" id="KW-0648">Protein biosynthesis</keyword>
<evidence type="ECO:0000259" key="6">
    <source>
        <dbReference type="Pfam" id="PF00551"/>
    </source>
</evidence>
<evidence type="ECO:0000256" key="5">
    <source>
        <dbReference type="HAMAP-Rule" id="MF_00182"/>
    </source>
</evidence>
<name>F0GWJ3_9FIRM</name>
<evidence type="ECO:0000313" key="8">
    <source>
        <dbReference type="EMBL" id="EGC81897.1"/>
    </source>
</evidence>
<keyword evidence="9" id="KW-1185">Reference proteome</keyword>
<dbReference type="Proteomes" id="UP000005286">
    <property type="component" value="Unassembled WGS sequence"/>
</dbReference>
<dbReference type="CDD" id="cd08704">
    <property type="entry name" value="Met_tRNA_FMT_C"/>
    <property type="match status" value="1"/>
</dbReference>
<dbReference type="GO" id="GO:0004479">
    <property type="term" value="F:methionyl-tRNA formyltransferase activity"/>
    <property type="evidence" value="ECO:0007669"/>
    <property type="project" value="UniProtKB-UniRule"/>
</dbReference>
<feature type="domain" description="Formyl transferase C-terminal" evidence="7">
    <location>
        <begin position="204"/>
        <end position="301"/>
    </location>
</feature>
<evidence type="ECO:0000256" key="2">
    <source>
        <dbReference type="ARBA" id="ARBA00012261"/>
    </source>
</evidence>
<dbReference type="PATRIC" id="fig|879305.3.peg.1176"/>
<dbReference type="GO" id="GO:0005829">
    <property type="term" value="C:cytosol"/>
    <property type="evidence" value="ECO:0007669"/>
    <property type="project" value="TreeGrafter"/>
</dbReference>
<dbReference type="RefSeq" id="WP_004835190.1">
    <property type="nucleotide sequence ID" value="NZ_AEXM01000027.1"/>
</dbReference>
<evidence type="ECO:0000256" key="4">
    <source>
        <dbReference type="ARBA" id="ARBA00022917"/>
    </source>
</evidence>
<feature type="binding site" evidence="5">
    <location>
        <begin position="110"/>
        <end position="113"/>
    </location>
    <ligand>
        <name>(6S)-5,6,7,8-tetrahydrofolate</name>
        <dbReference type="ChEBI" id="CHEBI:57453"/>
    </ligand>
</feature>
<reference evidence="8 9" key="1">
    <citation type="submission" date="2011-01" db="EMBL/GenBank/DDBJ databases">
        <authorList>
            <person name="Durkin A.S."/>
            <person name="Madupu R."/>
            <person name="Torralba M."/>
            <person name="Gillis M."/>
            <person name="Methe B."/>
            <person name="Sutton G."/>
            <person name="Nelson K.E."/>
        </authorList>
    </citation>
    <scope>NUCLEOTIDE SEQUENCE [LARGE SCALE GENOMIC DNA]</scope>
    <source>
        <strain evidence="8 9">ACS-065-V-Col13</strain>
    </source>
</reference>
<dbReference type="PANTHER" id="PTHR11138">
    <property type="entry name" value="METHIONYL-TRNA FORMYLTRANSFERASE"/>
    <property type="match status" value="1"/>
</dbReference>
<dbReference type="SUPFAM" id="SSF53328">
    <property type="entry name" value="Formyltransferase"/>
    <property type="match status" value="1"/>
</dbReference>
<comment type="similarity">
    <text evidence="1 5">Belongs to the Fmt family.</text>
</comment>
<accession>F0GWJ3</accession>
<dbReference type="InterPro" id="IPR036477">
    <property type="entry name" value="Formyl_transf_N_sf"/>
</dbReference>
<dbReference type="eggNOG" id="COG0223">
    <property type="taxonomic scope" value="Bacteria"/>
</dbReference>
<comment type="catalytic activity">
    <reaction evidence="5">
        <text>L-methionyl-tRNA(fMet) + (6R)-10-formyltetrahydrofolate = N-formyl-L-methionyl-tRNA(fMet) + (6S)-5,6,7,8-tetrahydrofolate + H(+)</text>
        <dbReference type="Rhea" id="RHEA:24380"/>
        <dbReference type="Rhea" id="RHEA-COMP:9952"/>
        <dbReference type="Rhea" id="RHEA-COMP:9953"/>
        <dbReference type="ChEBI" id="CHEBI:15378"/>
        <dbReference type="ChEBI" id="CHEBI:57453"/>
        <dbReference type="ChEBI" id="CHEBI:78530"/>
        <dbReference type="ChEBI" id="CHEBI:78844"/>
        <dbReference type="ChEBI" id="CHEBI:195366"/>
        <dbReference type="EC" id="2.1.2.9"/>
    </reaction>
</comment>
<sequence length="310" mass="34953">MINICFMGNPKFAVRTLDILYKDKDIDVELVVSSEDKKRSRGKVSPTEIKKYAQDNDIDVVTPKTVNTEEFVNKLKELDIDYIVVVAFGQMIGNVLLEAYPDRIINLHPSKLPEYRGASPMQFSILNGDKITSATTMLIEKGMDSGDILMQKDVEIKDSDDYTSMEEKLGEIGALAIRDTLLNFDSLYEKRIKQDDEKATFCTKITKDMGKINWSESSFDIINKIRAFVEYPVAHFSYEGKNVKVYKAEVLDSYNANPGFVYKANSKEGIVIGTGDGAIRLLKIQFPGKKAMDVKSFLMGNDFKEAINLD</sequence>
<proteinExistence type="inferred from homology"/>
<dbReference type="EMBL" id="AEXM01000027">
    <property type="protein sequence ID" value="EGC81897.1"/>
    <property type="molecule type" value="Genomic_DNA"/>
</dbReference>
<evidence type="ECO:0000259" key="7">
    <source>
        <dbReference type="Pfam" id="PF02911"/>
    </source>
</evidence>
<dbReference type="InterPro" id="IPR002376">
    <property type="entry name" value="Formyl_transf_N"/>
</dbReference>
<dbReference type="InterPro" id="IPR011034">
    <property type="entry name" value="Formyl_transferase-like_C_sf"/>
</dbReference>
<dbReference type="Gene3D" id="3.40.50.12230">
    <property type="match status" value="1"/>
</dbReference>
<gene>
    <name evidence="5 8" type="primary">fmt</name>
    <name evidence="8" type="ORF">HMPREF9290_0184</name>
</gene>
<dbReference type="Pfam" id="PF00551">
    <property type="entry name" value="Formyl_trans_N"/>
    <property type="match status" value="1"/>
</dbReference>
<feature type="domain" description="Formyl transferase N-terminal" evidence="6">
    <location>
        <begin position="5"/>
        <end position="173"/>
    </location>
</feature>
<keyword evidence="3 5" id="KW-0808">Transferase</keyword>
<evidence type="ECO:0000256" key="3">
    <source>
        <dbReference type="ARBA" id="ARBA00022679"/>
    </source>
</evidence>
<evidence type="ECO:0000313" key="9">
    <source>
        <dbReference type="Proteomes" id="UP000005286"/>
    </source>
</evidence>
<protein>
    <recommendedName>
        <fullName evidence="2 5">Methionyl-tRNA formyltransferase</fullName>
        <ecNumber evidence="2 5">2.1.2.9</ecNumber>
    </recommendedName>
</protein>
<dbReference type="HAMAP" id="MF_00182">
    <property type="entry name" value="Formyl_trans"/>
    <property type="match status" value="1"/>
</dbReference>
<dbReference type="AlphaFoldDB" id="F0GWJ3"/>
<evidence type="ECO:0000256" key="1">
    <source>
        <dbReference type="ARBA" id="ARBA00010699"/>
    </source>
</evidence>
<dbReference type="Pfam" id="PF02911">
    <property type="entry name" value="Formyl_trans_C"/>
    <property type="match status" value="1"/>
</dbReference>
<organism evidence="8 9">
    <name type="scientific">Anaerococcus prevotii ACS-065-V-Col13</name>
    <dbReference type="NCBI Taxonomy" id="879305"/>
    <lineage>
        <taxon>Bacteria</taxon>
        <taxon>Bacillati</taxon>
        <taxon>Bacillota</taxon>
        <taxon>Tissierellia</taxon>
        <taxon>Tissierellales</taxon>
        <taxon>Peptoniphilaceae</taxon>
        <taxon>Anaerococcus</taxon>
    </lineage>
</organism>
<comment type="caution">
    <text evidence="8">The sequence shown here is derived from an EMBL/GenBank/DDBJ whole genome shotgun (WGS) entry which is preliminary data.</text>
</comment>
<dbReference type="EC" id="2.1.2.9" evidence="2 5"/>
<dbReference type="InterPro" id="IPR005794">
    <property type="entry name" value="Fmt"/>
</dbReference>
<comment type="function">
    <text evidence="5">Attaches a formyl group to the free amino group of methionyl-tRNA(fMet). The formyl group appears to play a dual role in the initiator identity of N-formylmethionyl-tRNA by promoting its recognition by IF2 and preventing the misappropriation of this tRNA by the elongation apparatus.</text>
</comment>